<dbReference type="Proteomes" id="UP000018934">
    <property type="component" value="Chromosome"/>
</dbReference>
<keyword evidence="3" id="KW-1185">Reference proteome</keyword>
<gene>
    <name evidence="2" type="ORF">DEHRE_13435</name>
</gene>
<organism evidence="2 3">
    <name type="scientific">Dehalobacter restrictus (strain DSM 9455 / PER-K23)</name>
    <dbReference type="NCBI Taxonomy" id="871738"/>
    <lineage>
        <taxon>Bacteria</taxon>
        <taxon>Bacillati</taxon>
        <taxon>Bacillota</taxon>
        <taxon>Clostridia</taxon>
        <taxon>Eubacteriales</taxon>
        <taxon>Desulfitobacteriaceae</taxon>
        <taxon>Dehalobacter</taxon>
    </lineage>
</organism>
<protein>
    <submittedName>
        <fullName evidence="2">Uncharacterized protein</fullName>
    </submittedName>
</protein>
<feature type="compositionally biased region" description="Polar residues" evidence="1">
    <location>
        <begin position="22"/>
        <end position="31"/>
    </location>
</feature>
<proteinExistence type="predicted"/>
<accession>A0ABM5PB72</accession>
<evidence type="ECO:0000313" key="2">
    <source>
        <dbReference type="EMBL" id="AHF11485.1"/>
    </source>
</evidence>
<feature type="region of interest" description="Disordered" evidence="1">
    <location>
        <begin position="9"/>
        <end position="31"/>
    </location>
</feature>
<evidence type="ECO:0000256" key="1">
    <source>
        <dbReference type="SAM" id="MobiDB-lite"/>
    </source>
</evidence>
<evidence type="ECO:0000313" key="3">
    <source>
        <dbReference type="Proteomes" id="UP000018934"/>
    </source>
</evidence>
<dbReference type="EMBL" id="CP007033">
    <property type="protein sequence ID" value="AHF11485.1"/>
    <property type="molecule type" value="Genomic_DNA"/>
</dbReference>
<sequence length="106" mass="11635">MAVNSLFLHPSRNSTLKKDSRTNQAAAPNAVQQEKHRAEMVAIRALNVKCSLLFVLLVAKKPQYLSNLLVTNLFIAGIATNPAPETTGNLIVIRPFRVSYPGGFLF</sequence>
<reference evidence="2 3" key="1">
    <citation type="journal article" date="2013" name="Stand. Genomic Sci.">
        <title>Complete genome sequence of Dehalobacter restrictus PER-K23(T.).</title>
        <authorList>
            <person name="Kruse T."/>
            <person name="Maillard J."/>
            <person name="Goodwin L."/>
            <person name="Woyke T."/>
            <person name="Teshima H."/>
            <person name="Bruce D."/>
            <person name="Detter C."/>
            <person name="Tapia R."/>
            <person name="Han C."/>
            <person name="Huntemann M."/>
            <person name="Wei C.L."/>
            <person name="Han J."/>
            <person name="Chen A."/>
            <person name="Kyrpides N."/>
            <person name="Szeto E."/>
            <person name="Markowitz V."/>
            <person name="Ivanova N."/>
            <person name="Pagani I."/>
            <person name="Pati A."/>
            <person name="Pitluck S."/>
            <person name="Nolan M."/>
            <person name="Holliger C."/>
            <person name="Smidt H."/>
        </authorList>
    </citation>
    <scope>NUCLEOTIDE SEQUENCE [LARGE SCALE GENOMIC DNA]</scope>
    <source>
        <strain evidence="3">DSM 9455</strain>
    </source>
</reference>
<name>A0ABM5PB72_DEHRP</name>